<keyword evidence="2" id="KW-1185">Reference proteome</keyword>
<comment type="caution">
    <text evidence="1">The sequence shown here is derived from an EMBL/GenBank/DDBJ whole genome shotgun (WGS) entry which is preliminary data.</text>
</comment>
<evidence type="ECO:0000313" key="1">
    <source>
        <dbReference type="EMBL" id="KAI3790443.1"/>
    </source>
</evidence>
<protein>
    <submittedName>
        <fullName evidence="1">Uncharacterized protein</fullName>
    </submittedName>
</protein>
<gene>
    <name evidence="1" type="ORF">L2E82_03485</name>
</gene>
<organism evidence="1 2">
    <name type="scientific">Cichorium intybus</name>
    <name type="common">Chicory</name>
    <dbReference type="NCBI Taxonomy" id="13427"/>
    <lineage>
        <taxon>Eukaryota</taxon>
        <taxon>Viridiplantae</taxon>
        <taxon>Streptophyta</taxon>
        <taxon>Embryophyta</taxon>
        <taxon>Tracheophyta</taxon>
        <taxon>Spermatophyta</taxon>
        <taxon>Magnoliopsida</taxon>
        <taxon>eudicotyledons</taxon>
        <taxon>Gunneridae</taxon>
        <taxon>Pentapetalae</taxon>
        <taxon>asterids</taxon>
        <taxon>campanulids</taxon>
        <taxon>Asterales</taxon>
        <taxon>Asteraceae</taxon>
        <taxon>Cichorioideae</taxon>
        <taxon>Cichorieae</taxon>
        <taxon>Cichoriinae</taxon>
        <taxon>Cichorium</taxon>
    </lineage>
</organism>
<proteinExistence type="predicted"/>
<name>A0ACB9H541_CICIN</name>
<reference evidence="2" key="1">
    <citation type="journal article" date="2022" name="Mol. Ecol. Resour.">
        <title>The genomes of chicory, endive, great burdock and yacon provide insights into Asteraceae palaeo-polyploidization history and plant inulin production.</title>
        <authorList>
            <person name="Fan W."/>
            <person name="Wang S."/>
            <person name="Wang H."/>
            <person name="Wang A."/>
            <person name="Jiang F."/>
            <person name="Liu H."/>
            <person name="Zhao H."/>
            <person name="Xu D."/>
            <person name="Zhang Y."/>
        </authorList>
    </citation>
    <scope>NUCLEOTIDE SEQUENCE [LARGE SCALE GENOMIC DNA]</scope>
    <source>
        <strain evidence="2">cv. Punajuju</strain>
    </source>
</reference>
<evidence type="ECO:0000313" key="2">
    <source>
        <dbReference type="Proteomes" id="UP001055811"/>
    </source>
</evidence>
<dbReference type="Proteomes" id="UP001055811">
    <property type="component" value="Linkage Group LG01"/>
</dbReference>
<sequence>MNSKTSLLVCVAYISSHEISCAIYEACEERSRWNVREEEEAAEEVIKVGDVVKKMYIGVVSDPDILEKKKKQA</sequence>
<dbReference type="EMBL" id="CM042009">
    <property type="protein sequence ID" value="KAI3790443.1"/>
    <property type="molecule type" value="Genomic_DNA"/>
</dbReference>
<accession>A0ACB9H541</accession>
<reference evidence="1 2" key="2">
    <citation type="journal article" date="2022" name="Mol. Ecol. Resour.">
        <title>The genomes of chicory, endive, great burdock and yacon provide insights into Asteraceae paleo-polyploidization history and plant inulin production.</title>
        <authorList>
            <person name="Fan W."/>
            <person name="Wang S."/>
            <person name="Wang H."/>
            <person name="Wang A."/>
            <person name="Jiang F."/>
            <person name="Liu H."/>
            <person name="Zhao H."/>
            <person name="Xu D."/>
            <person name="Zhang Y."/>
        </authorList>
    </citation>
    <scope>NUCLEOTIDE SEQUENCE [LARGE SCALE GENOMIC DNA]</scope>
    <source>
        <strain evidence="2">cv. Punajuju</strain>
        <tissue evidence="1">Leaves</tissue>
    </source>
</reference>